<evidence type="ECO:0000256" key="3">
    <source>
        <dbReference type="ARBA" id="ARBA00022448"/>
    </source>
</evidence>
<dbReference type="PANTHER" id="PTHR21230">
    <property type="entry name" value="VESICLE TRANSPORT V-SNARE PROTEIN VTI1-RELATED"/>
    <property type="match status" value="1"/>
</dbReference>
<evidence type="ECO:0000256" key="14">
    <source>
        <dbReference type="SAM" id="Phobius"/>
    </source>
</evidence>
<protein>
    <recommendedName>
        <fullName evidence="11 12">Protein transport protein BOS1</fullName>
    </recommendedName>
</protein>
<dbReference type="GO" id="GO:0006888">
    <property type="term" value="P:endoplasmic reticulum to Golgi vesicle-mediated transport"/>
    <property type="evidence" value="ECO:0007669"/>
    <property type="project" value="TreeGrafter"/>
</dbReference>
<keyword evidence="13" id="KW-0175">Coiled coil</keyword>
<reference evidence="15" key="1">
    <citation type="submission" date="2021-03" db="EMBL/GenBank/DDBJ databases">
        <authorList>
            <person name="Palmer J.M."/>
        </authorList>
    </citation>
    <scope>NUCLEOTIDE SEQUENCE</scope>
    <source>
        <strain evidence="15">ARV_011</strain>
    </source>
</reference>
<dbReference type="GO" id="GO:0012507">
    <property type="term" value="C:ER to Golgi transport vesicle membrane"/>
    <property type="evidence" value="ECO:0007669"/>
    <property type="project" value="TreeGrafter"/>
</dbReference>
<proteinExistence type="inferred from homology"/>
<dbReference type="OrthoDB" id="158360at2759"/>
<evidence type="ECO:0000256" key="12">
    <source>
        <dbReference type="PIRNR" id="PIRNR028865"/>
    </source>
</evidence>
<dbReference type="EMBL" id="JAHMUF010000001">
    <property type="protein sequence ID" value="KAG7196008.1"/>
    <property type="molecule type" value="Genomic_DNA"/>
</dbReference>
<dbReference type="Proteomes" id="UP000790833">
    <property type="component" value="Unassembled WGS sequence"/>
</dbReference>
<evidence type="ECO:0000256" key="1">
    <source>
        <dbReference type="ARBA" id="ARBA00004163"/>
    </source>
</evidence>
<dbReference type="AlphaFoldDB" id="A0A9P8AKN4"/>
<keyword evidence="8" id="KW-0333">Golgi apparatus</keyword>
<name>A0A9P8AKN4_9ASCO</name>
<dbReference type="InterPro" id="IPR027027">
    <property type="entry name" value="GOSR2/Membrin/Bos1"/>
</dbReference>
<evidence type="ECO:0000256" key="2">
    <source>
        <dbReference type="ARBA" id="ARBA00004409"/>
    </source>
</evidence>
<gene>
    <name evidence="15" type="primary">BOS1</name>
    <name evidence="15" type="ORF">KQ657_000014</name>
</gene>
<evidence type="ECO:0000256" key="6">
    <source>
        <dbReference type="ARBA" id="ARBA00022927"/>
    </source>
</evidence>
<comment type="subcellular location">
    <subcellularLocation>
        <location evidence="1">Endoplasmic reticulum membrane</location>
        <topology evidence="1">Single-pass type IV membrane protein</topology>
    </subcellularLocation>
    <subcellularLocation>
        <location evidence="2">Golgi apparatus membrane</location>
        <topology evidence="2">Single-pass type IV membrane protein</topology>
    </subcellularLocation>
</comment>
<evidence type="ECO:0000256" key="10">
    <source>
        <dbReference type="ARBA" id="ARBA00037983"/>
    </source>
</evidence>
<dbReference type="PIRSF" id="PIRSF028865">
    <property type="entry name" value="Membrin-2"/>
    <property type="match status" value="1"/>
</dbReference>
<dbReference type="GO" id="GO:0031902">
    <property type="term" value="C:late endosome membrane"/>
    <property type="evidence" value="ECO:0007669"/>
    <property type="project" value="TreeGrafter"/>
</dbReference>
<comment type="function">
    <text evidence="12">SNARE required for protein transport between the ER and the Golgi complex.</text>
</comment>
<organism evidence="15 16">
    <name type="scientific">Scheffersomyces spartinae</name>
    <dbReference type="NCBI Taxonomy" id="45513"/>
    <lineage>
        <taxon>Eukaryota</taxon>
        <taxon>Fungi</taxon>
        <taxon>Dikarya</taxon>
        <taxon>Ascomycota</taxon>
        <taxon>Saccharomycotina</taxon>
        <taxon>Pichiomycetes</taxon>
        <taxon>Debaryomycetaceae</taxon>
        <taxon>Scheffersomyces</taxon>
    </lineage>
</organism>
<dbReference type="Pfam" id="PF12352">
    <property type="entry name" value="V-SNARE_C"/>
    <property type="match status" value="1"/>
</dbReference>
<comment type="similarity">
    <text evidence="10 12">Belongs to the BOS1 family.</text>
</comment>
<feature type="coiled-coil region" evidence="13">
    <location>
        <begin position="71"/>
        <end position="98"/>
    </location>
</feature>
<dbReference type="GO" id="GO:0005789">
    <property type="term" value="C:endoplasmic reticulum membrane"/>
    <property type="evidence" value="ECO:0007669"/>
    <property type="project" value="UniProtKB-SubCell"/>
</dbReference>
<dbReference type="GO" id="GO:0000149">
    <property type="term" value="F:SNARE binding"/>
    <property type="evidence" value="ECO:0007669"/>
    <property type="project" value="TreeGrafter"/>
</dbReference>
<keyword evidence="7 14" id="KW-1133">Transmembrane helix</keyword>
<evidence type="ECO:0000313" key="16">
    <source>
        <dbReference type="Proteomes" id="UP000790833"/>
    </source>
</evidence>
<evidence type="ECO:0000256" key="13">
    <source>
        <dbReference type="SAM" id="Coils"/>
    </source>
</evidence>
<evidence type="ECO:0000256" key="4">
    <source>
        <dbReference type="ARBA" id="ARBA00022692"/>
    </source>
</evidence>
<accession>A0A9P8AKN4</accession>
<sequence length="232" mass="27356">MNSLYNHGIKQKNQLSKELVEFEKNLASSPLSLQGSISTTLTAFRKTIDDFRQLVKQNSADDSNMKNEQRLELFTQELRAYTQKFNDLKRQREAILHESNRLELLGRRHHNISMAADNPYEQQQTSVQQYQQERDQMSFHDGLLNESLSLKRGTQQLDLILEMGQSAFDDIVDQNETLRRLGSKFEDSLVTLGVSRTTIKRIEKRARQDKWLFWGSFVLMLVIFYYILKWFR</sequence>
<evidence type="ECO:0000256" key="8">
    <source>
        <dbReference type="ARBA" id="ARBA00023034"/>
    </source>
</evidence>
<dbReference type="RefSeq" id="XP_043051553.1">
    <property type="nucleotide sequence ID" value="XM_043190876.1"/>
</dbReference>
<dbReference type="GO" id="GO:0031201">
    <property type="term" value="C:SNARE complex"/>
    <property type="evidence" value="ECO:0007669"/>
    <property type="project" value="TreeGrafter"/>
</dbReference>
<dbReference type="GO" id="GO:0006906">
    <property type="term" value="P:vesicle fusion"/>
    <property type="evidence" value="ECO:0007669"/>
    <property type="project" value="TreeGrafter"/>
</dbReference>
<keyword evidence="9 12" id="KW-0472">Membrane</keyword>
<keyword evidence="3 12" id="KW-0813">Transport</keyword>
<feature type="transmembrane region" description="Helical" evidence="14">
    <location>
        <begin position="211"/>
        <end position="228"/>
    </location>
</feature>
<comment type="caution">
    <text evidence="15">The sequence shown here is derived from an EMBL/GenBank/DDBJ whole genome shotgun (WGS) entry which is preliminary data.</text>
</comment>
<evidence type="ECO:0000256" key="7">
    <source>
        <dbReference type="ARBA" id="ARBA00022989"/>
    </source>
</evidence>
<dbReference type="GO" id="GO:0000139">
    <property type="term" value="C:Golgi membrane"/>
    <property type="evidence" value="ECO:0007669"/>
    <property type="project" value="UniProtKB-SubCell"/>
</dbReference>
<keyword evidence="5" id="KW-0931">ER-Golgi transport</keyword>
<keyword evidence="4 14" id="KW-0812">Transmembrane</keyword>
<evidence type="ECO:0000256" key="5">
    <source>
        <dbReference type="ARBA" id="ARBA00022892"/>
    </source>
</evidence>
<evidence type="ECO:0000256" key="11">
    <source>
        <dbReference type="ARBA" id="ARBA00040957"/>
    </source>
</evidence>
<evidence type="ECO:0000313" key="15">
    <source>
        <dbReference type="EMBL" id="KAG7196008.1"/>
    </source>
</evidence>
<dbReference type="GeneID" id="66113388"/>
<dbReference type="GO" id="GO:0015031">
    <property type="term" value="P:protein transport"/>
    <property type="evidence" value="ECO:0007669"/>
    <property type="project" value="UniProtKB-KW"/>
</dbReference>
<dbReference type="PANTHER" id="PTHR21230:SF1">
    <property type="entry name" value="GOLGI SNAP RECEPTOR COMPLEX MEMBER 2"/>
    <property type="match status" value="1"/>
</dbReference>
<evidence type="ECO:0000256" key="9">
    <source>
        <dbReference type="ARBA" id="ARBA00023136"/>
    </source>
</evidence>
<dbReference type="GO" id="GO:0005484">
    <property type="term" value="F:SNAP receptor activity"/>
    <property type="evidence" value="ECO:0007669"/>
    <property type="project" value="InterPro"/>
</dbReference>
<keyword evidence="16" id="KW-1185">Reference proteome</keyword>
<keyword evidence="6 12" id="KW-0653">Protein transport</keyword>